<keyword evidence="1" id="KW-0436">Ligase</keyword>
<organism evidence="1 2">
    <name type="scientific">Vairimorpha apis BRL 01</name>
    <dbReference type="NCBI Taxonomy" id="1037528"/>
    <lineage>
        <taxon>Eukaryota</taxon>
        <taxon>Fungi</taxon>
        <taxon>Fungi incertae sedis</taxon>
        <taxon>Microsporidia</taxon>
        <taxon>Nosematidae</taxon>
        <taxon>Vairimorpha</taxon>
    </lineage>
</organism>
<dbReference type="EMBL" id="KE647106">
    <property type="protein sequence ID" value="EQB61688.1"/>
    <property type="molecule type" value="Genomic_DNA"/>
</dbReference>
<sequence length="404" mass="48005">MAIHNAKETLKKCLKHSEKIDKILKNIYREVEYTKMNAVEEFKPFNEPKTNIDLLLNFYNIFLSSYNNFEKINSEISKFFETEMNIDNCFENKILDKGKNLLEMKNRLENFEKIMIVKTLLQEINSLLQNLNIKVEQIFFKNLILEKDKLKEMNEFLEDNLSFINFYTIKLLGDKNGNSINLVIADILLIIENEEKLENIPFLIELNHHLKHNDEKKLRKLKNYIKSNDFCDVEKISIDLKIAMDKMSEYSQISKIFIKNYGPFFKTQTLNDFFLKMCSSLIKKLFEISEDLPSLKKSIYLINNLYIFQYYNVENIDVKKFIEENINNITNTFQNELKDRSSDRLSKFIDSNLSSLKSYYLSDEIKEKIVPKLKKMIWEEIGKKGYEGNQNDLNERINCLFIGK</sequence>
<protein>
    <submittedName>
        <fullName evidence="1">Ubiquitin-protein ligase</fullName>
    </submittedName>
</protein>
<keyword evidence="2" id="KW-1185">Reference proteome</keyword>
<dbReference type="AlphaFoldDB" id="T0LBF3"/>
<dbReference type="HOGENOM" id="CLU_043064_0_0_1"/>
<name>T0LBF3_9MICR</name>
<dbReference type="GO" id="GO:0016874">
    <property type="term" value="F:ligase activity"/>
    <property type="evidence" value="ECO:0007669"/>
    <property type="project" value="UniProtKB-KW"/>
</dbReference>
<evidence type="ECO:0000313" key="2">
    <source>
        <dbReference type="Proteomes" id="UP000053780"/>
    </source>
</evidence>
<proteinExistence type="predicted"/>
<dbReference type="OrthoDB" id="2190236at2759"/>
<dbReference type="VEuPathDB" id="MicrosporidiaDB:NAPIS_ORF00731"/>
<dbReference type="Proteomes" id="UP000053780">
    <property type="component" value="Unassembled WGS sequence"/>
</dbReference>
<evidence type="ECO:0000313" key="1">
    <source>
        <dbReference type="EMBL" id="EQB61688.1"/>
    </source>
</evidence>
<accession>T0LBF3</accession>
<gene>
    <name evidence="1" type="ORF">NAPIS_ORF00731</name>
</gene>
<reference evidence="1 2" key="1">
    <citation type="journal article" date="2013" name="BMC Genomics">
        <title>Genome sequencing and comparative genomics of honey bee microsporidia, Nosema apis reveal novel insights into host-parasite interactions.</title>
        <authorList>
            <person name="Chen Yp."/>
            <person name="Pettis J.S."/>
            <person name="Zhao Y."/>
            <person name="Liu X."/>
            <person name="Tallon L.J."/>
            <person name="Sadzewicz L.D."/>
            <person name="Li R."/>
            <person name="Zheng H."/>
            <person name="Huang S."/>
            <person name="Zhang X."/>
            <person name="Hamilton M.C."/>
            <person name="Pernal S.F."/>
            <person name="Melathopoulos A.P."/>
            <person name="Yan X."/>
            <person name="Evans J.D."/>
        </authorList>
    </citation>
    <scope>NUCLEOTIDE SEQUENCE [LARGE SCALE GENOMIC DNA]</scope>
    <source>
        <strain evidence="1 2">BRL 01</strain>
    </source>
</reference>